<accession>A0A364XYS0</accession>
<comment type="caution">
    <text evidence="1">The sequence shown here is derived from an EMBL/GenBank/DDBJ whole genome shotgun (WGS) entry which is preliminary data.</text>
</comment>
<dbReference type="OrthoDB" id="1149894at2"/>
<dbReference type="AlphaFoldDB" id="A0A364XYS0"/>
<dbReference type="RefSeq" id="WP_112749052.1">
    <property type="nucleotide sequence ID" value="NZ_QMFY01000014.1"/>
</dbReference>
<organism evidence="1 2">
    <name type="scientific">Pseudochryseolinea flava</name>
    <dbReference type="NCBI Taxonomy" id="2059302"/>
    <lineage>
        <taxon>Bacteria</taxon>
        <taxon>Pseudomonadati</taxon>
        <taxon>Bacteroidota</taxon>
        <taxon>Cytophagia</taxon>
        <taxon>Cytophagales</taxon>
        <taxon>Fulvivirgaceae</taxon>
        <taxon>Pseudochryseolinea</taxon>
    </lineage>
</organism>
<gene>
    <name evidence="1" type="ORF">DQQ10_21850</name>
</gene>
<reference evidence="1 2" key="1">
    <citation type="submission" date="2018-06" db="EMBL/GenBank/DDBJ databases">
        <title>Chryseolinea flavus sp. nov., a member of the phylum Bacteroidetes isolated from soil.</title>
        <authorList>
            <person name="Li Y."/>
            <person name="Wang J."/>
        </authorList>
    </citation>
    <scope>NUCLEOTIDE SEQUENCE [LARGE SCALE GENOMIC DNA]</scope>
    <source>
        <strain evidence="1 2">SDU1-6</strain>
    </source>
</reference>
<dbReference type="EMBL" id="QMFY01000014">
    <property type="protein sequence ID" value="RAV98943.1"/>
    <property type="molecule type" value="Genomic_DNA"/>
</dbReference>
<dbReference type="Proteomes" id="UP000251889">
    <property type="component" value="Unassembled WGS sequence"/>
</dbReference>
<proteinExistence type="predicted"/>
<evidence type="ECO:0000313" key="2">
    <source>
        <dbReference type="Proteomes" id="UP000251889"/>
    </source>
</evidence>
<keyword evidence="2" id="KW-1185">Reference proteome</keyword>
<name>A0A364XYS0_9BACT</name>
<evidence type="ECO:0000313" key="1">
    <source>
        <dbReference type="EMBL" id="RAV98943.1"/>
    </source>
</evidence>
<protein>
    <submittedName>
        <fullName evidence="1">Uncharacterized protein</fullName>
    </submittedName>
</protein>
<sequence length="101" mass="12073">MITAINIETEQWNRIIEILIRDQWNVVYKYDAFDAGIDFDLIVMHKGNDEILLGWDNWLEGEIKCSEEIMRYIEVMINSKFYIGDPVNLKPEVINLYWKSE</sequence>